<dbReference type="InterPro" id="IPR020271">
    <property type="entry name" value="Uncharacterised_MJ1172"/>
</dbReference>
<dbReference type="Proteomes" id="UP000000310">
    <property type="component" value="Chromosome"/>
</dbReference>
<keyword evidence="2" id="KW-1185">Reference proteome</keyword>
<gene>
    <name evidence="1" type="ordered locus">Pedsa_2339</name>
</gene>
<reference evidence="2" key="2">
    <citation type="submission" date="2011-02" db="EMBL/GenBank/DDBJ databases">
        <title>The complete genome of Pedobacter saltans DSM 12145.</title>
        <authorList>
            <consortium name="US DOE Joint Genome Institute (JGI-PGF)"/>
            <person name="Lucas S."/>
            <person name="Copeland A."/>
            <person name="Lapidus A."/>
            <person name="Bruce D."/>
            <person name="Goodwin L."/>
            <person name="Pitluck S."/>
            <person name="Kyrpides N."/>
            <person name="Mavromatis K."/>
            <person name="Pagani I."/>
            <person name="Ivanova N."/>
            <person name="Ovchinnikova G."/>
            <person name="Lu M."/>
            <person name="Detter J.C."/>
            <person name="Han C."/>
            <person name="Land M."/>
            <person name="Hauser L."/>
            <person name="Markowitz V."/>
            <person name="Cheng J.-F."/>
            <person name="Hugenholtz P."/>
            <person name="Woyke T."/>
            <person name="Wu D."/>
            <person name="Tindall B."/>
            <person name="Pomrenke H.G."/>
            <person name="Brambilla E."/>
            <person name="Klenk H.-P."/>
            <person name="Eisen J.A."/>
        </authorList>
    </citation>
    <scope>NUCLEOTIDE SEQUENCE [LARGE SCALE GENOMIC DNA]</scope>
    <source>
        <strain evidence="2">ATCC 51119 / DSM 12145 / JCM 21818 / LMG 10337 / NBRC 100064 / NCIMB 13643</strain>
    </source>
</reference>
<evidence type="ECO:0000313" key="2">
    <source>
        <dbReference type="Proteomes" id="UP000000310"/>
    </source>
</evidence>
<dbReference type="Pfam" id="PF10884">
    <property type="entry name" value="DUF2683"/>
    <property type="match status" value="1"/>
</dbReference>
<accession>F0SDA1</accession>
<dbReference type="AlphaFoldDB" id="F0SDA1"/>
<organism evidence="1 2">
    <name type="scientific">Pseudopedobacter saltans (strain ATCC 51119 / DSM 12145 / JCM 21818 / CCUG 39354 / LMG 10337 / NBRC 100064 / NCIMB 13643)</name>
    <name type="common">Pedobacter saltans</name>
    <dbReference type="NCBI Taxonomy" id="762903"/>
    <lineage>
        <taxon>Bacteria</taxon>
        <taxon>Pseudomonadati</taxon>
        <taxon>Bacteroidota</taxon>
        <taxon>Sphingobacteriia</taxon>
        <taxon>Sphingobacteriales</taxon>
        <taxon>Sphingobacteriaceae</taxon>
        <taxon>Pseudopedobacter</taxon>
    </lineage>
</organism>
<dbReference type="OrthoDB" id="827255at2"/>
<reference evidence="1 2" key="1">
    <citation type="journal article" date="2011" name="Stand. Genomic Sci.">
        <title>Complete genome sequence of the gliding, heparinolytic Pedobacter saltans type strain (113).</title>
        <authorList>
            <person name="Liolios K."/>
            <person name="Sikorski J."/>
            <person name="Lu M."/>
            <person name="Nolan M."/>
            <person name="Lapidus A."/>
            <person name="Lucas S."/>
            <person name="Hammon N."/>
            <person name="Deshpande S."/>
            <person name="Cheng J.F."/>
            <person name="Tapia R."/>
            <person name="Han C."/>
            <person name="Goodwin L."/>
            <person name="Pitluck S."/>
            <person name="Huntemann M."/>
            <person name="Ivanova N."/>
            <person name="Pagani I."/>
            <person name="Mavromatis K."/>
            <person name="Ovchinikova G."/>
            <person name="Pati A."/>
            <person name="Chen A."/>
            <person name="Palaniappan K."/>
            <person name="Land M."/>
            <person name="Hauser L."/>
            <person name="Brambilla E.M."/>
            <person name="Kotsyurbenko O."/>
            <person name="Rohde M."/>
            <person name="Tindall B.J."/>
            <person name="Abt B."/>
            <person name="Goker M."/>
            <person name="Detter J.C."/>
            <person name="Woyke T."/>
            <person name="Bristow J."/>
            <person name="Eisen J.A."/>
            <person name="Markowitz V."/>
            <person name="Hugenholtz P."/>
            <person name="Klenk H.P."/>
            <person name="Kyrpides N.C."/>
        </authorList>
    </citation>
    <scope>NUCLEOTIDE SEQUENCE [LARGE SCALE GENOMIC DNA]</scope>
    <source>
        <strain evidence="2">ATCC 51119 / DSM 12145 / JCM 21818 / LMG 10337 / NBRC 100064 / NCIMB 13643</strain>
    </source>
</reference>
<dbReference type="HOGENOM" id="CLU_2737971_0_0_10"/>
<proteinExistence type="predicted"/>
<sequence length="67" mass="8028">METLIVRPENKEQLEAIKAFLKALKINFEKKEYTENYDPEFVKTIKVAEERADYKTIDPHNLWESLK</sequence>
<dbReference type="EMBL" id="CP002545">
    <property type="protein sequence ID" value="ADY52887.1"/>
    <property type="molecule type" value="Genomic_DNA"/>
</dbReference>
<name>F0SDA1_PSESL</name>
<dbReference type="RefSeq" id="WP_013633373.1">
    <property type="nucleotide sequence ID" value="NC_015177.1"/>
</dbReference>
<protein>
    <submittedName>
        <fullName evidence="1">Uncharacterized protein</fullName>
    </submittedName>
</protein>
<evidence type="ECO:0000313" key="1">
    <source>
        <dbReference type="EMBL" id="ADY52887.1"/>
    </source>
</evidence>
<dbReference type="KEGG" id="psn:Pedsa_2339"/>